<accession>A0A1V8TV95</accession>
<evidence type="ECO:0000313" key="3">
    <source>
        <dbReference type="EMBL" id="OQO15320.1"/>
    </source>
</evidence>
<evidence type="ECO:0000256" key="1">
    <source>
        <dbReference type="SAM" id="MobiDB-lite"/>
    </source>
</evidence>
<keyword evidence="4" id="KW-1185">Reference proteome</keyword>
<keyword evidence="2" id="KW-0732">Signal</keyword>
<dbReference type="Proteomes" id="UP000192596">
    <property type="component" value="Unassembled WGS sequence"/>
</dbReference>
<comment type="caution">
    <text evidence="3">The sequence shown here is derived from an EMBL/GenBank/DDBJ whole genome shotgun (WGS) entry which is preliminary data.</text>
</comment>
<proteinExistence type="predicted"/>
<protein>
    <submittedName>
        <fullName evidence="3">Uncharacterized protein</fullName>
    </submittedName>
</protein>
<feature type="region of interest" description="Disordered" evidence="1">
    <location>
        <begin position="750"/>
        <end position="779"/>
    </location>
</feature>
<dbReference type="EMBL" id="NAJO01000001">
    <property type="protein sequence ID" value="OQO15320.1"/>
    <property type="molecule type" value="Genomic_DNA"/>
</dbReference>
<organism evidence="3 4">
    <name type="scientific">Cryoendolithus antarcticus</name>
    <dbReference type="NCBI Taxonomy" id="1507870"/>
    <lineage>
        <taxon>Eukaryota</taxon>
        <taxon>Fungi</taxon>
        <taxon>Dikarya</taxon>
        <taxon>Ascomycota</taxon>
        <taxon>Pezizomycotina</taxon>
        <taxon>Dothideomycetes</taxon>
        <taxon>Dothideomycetidae</taxon>
        <taxon>Cladosporiales</taxon>
        <taxon>Cladosporiaceae</taxon>
        <taxon>Cryoendolithus</taxon>
    </lineage>
</organism>
<evidence type="ECO:0000313" key="4">
    <source>
        <dbReference type="Proteomes" id="UP000192596"/>
    </source>
</evidence>
<dbReference type="AlphaFoldDB" id="A0A1V8TV95"/>
<sequence>MKRPAATALVVLALTSLGLAAPLATPASASLTPASQVTHFQLVPASPTTTQDWSGWIEARSIPAALTREGMPTGTTPAAPEPSHLLNADLEKLVQAVNTFHAEGNAVVNVEALKQTLLARPEFAAIHDTLQSLTGTDLHAFIDHVTGKSTPDAPLRPRDDGFKGLRGLWLNAVGKWEHFIDPGTSRISMGKDGMPEQKGNLAPREDVFARPIGSWVNLVNKWEHLIDPGTPRLKMGKDGLPMKPDAAKRGVDGAATSADWKSVPVVSEYDVAHSRLMNTKRGMPIEIGSTVPFSAAATVTATGAATTLLTSLQHPTPFLVATSTAPAETPFPVTSGKPFPTLRFDPCTQLHDDRGFYKELCKIRSGRPATDPAYPTHAPKSIRDISQDADNMPLTDILPSSTRTTLSEAGISLLPVPPELFNINDYTYLNARVVSGDSKTVGPSAEQAQVTPAPILPRGFNDGIYAEMISKYYEEHPYSDPVTAPDLSSPKVQAMLEKYLSEHPTPIKPATSSAPIAPRGFPGGFANFVGAMAVGIPNQFAQNAWRDHLAGKSTTYERLYEVGGTRAPELTGIAAAMQAHFATAPMTLPDTTIPPWSSTPSPSATVSVVPRDISDDTKDDPSGTVLHQTMPSVWSTVVRLHHTEPRAPPVASVVGQLVANGVHAASGLILGDDEPRNTANSIVSTIDSPPFPGATQSRTYIHGWQPEPTPAAGPPDLAGKVASVVQNYVDVASNIYAYEVSEVFPHTAQPSTAPCTTSPTPTGCQHGKFKPERVETPEPQPTTLVTLTKRAATVVTDAVAEATIFPAPGAKGPSKCLADKQDKAIEHVVKSIMRDSGDLSKESYVYMVKSLQRDATGGSFMNITYVKLPEKRYKITMVTLLNKVSAAKKYMTVEYDVYYGRGRGSWNQKETLMIAQIRRLTTGGPDDGVIFDKPAVAKRTEVAATGLDEKYLTRVHKTSWVEFPHGSDGKDAQPLVHSTISKEYVEPTKPRDKIERPSEEQTKVVEVDPNAEHLTRVHKTSWVELPHAGDPADKQALVHTTVTEEYVEPAHGEAQPRL</sequence>
<feature type="compositionally biased region" description="Low complexity" evidence="1">
    <location>
        <begin position="750"/>
        <end position="765"/>
    </location>
</feature>
<evidence type="ECO:0000256" key="2">
    <source>
        <dbReference type="SAM" id="SignalP"/>
    </source>
</evidence>
<gene>
    <name evidence="3" type="ORF">B0A48_00703</name>
</gene>
<feature type="signal peptide" evidence="2">
    <location>
        <begin position="1"/>
        <end position="20"/>
    </location>
</feature>
<name>A0A1V8TV95_9PEZI</name>
<dbReference type="InParanoid" id="A0A1V8TV95"/>
<reference evidence="4" key="1">
    <citation type="submission" date="2017-03" db="EMBL/GenBank/DDBJ databases">
        <title>Genomes of endolithic fungi from Antarctica.</title>
        <authorList>
            <person name="Coleine C."/>
            <person name="Masonjones S."/>
            <person name="Stajich J.E."/>
        </authorList>
    </citation>
    <scope>NUCLEOTIDE SEQUENCE [LARGE SCALE GENOMIC DNA]</scope>
    <source>
        <strain evidence="4">CCFEE 5527</strain>
    </source>
</reference>
<feature type="chain" id="PRO_5012528805" evidence="2">
    <location>
        <begin position="21"/>
        <end position="1058"/>
    </location>
</feature>